<protein>
    <recommendedName>
        <fullName evidence="4">Rhamnan synthesis protein F</fullName>
    </recommendedName>
</protein>
<feature type="compositionally biased region" description="Basic residues" evidence="1">
    <location>
        <begin position="1"/>
        <end position="13"/>
    </location>
</feature>
<evidence type="ECO:0000313" key="3">
    <source>
        <dbReference type="Proteomes" id="UP000439113"/>
    </source>
</evidence>
<dbReference type="Proteomes" id="UP000439113">
    <property type="component" value="Unassembled WGS sequence"/>
</dbReference>
<evidence type="ECO:0000256" key="1">
    <source>
        <dbReference type="SAM" id="MobiDB-lite"/>
    </source>
</evidence>
<evidence type="ECO:0008006" key="4">
    <source>
        <dbReference type="Google" id="ProtNLM"/>
    </source>
</evidence>
<dbReference type="InterPro" id="IPR007739">
    <property type="entry name" value="RgpF"/>
</dbReference>
<reference evidence="2 3" key="1">
    <citation type="submission" date="2019-11" db="EMBL/GenBank/DDBJ databases">
        <title>Whole-genome sequence of a Rhodoblastus acidophilus DSM 142.</title>
        <authorList>
            <person name="Kyndt J.A."/>
            <person name="Meyer T.E."/>
        </authorList>
    </citation>
    <scope>NUCLEOTIDE SEQUENCE [LARGE SCALE GENOMIC DNA]</scope>
    <source>
        <strain evidence="2 3">DSM 142</strain>
    </source>
</reference>
<evidence type="ECO:0000313" key="2">
    <source>
        <dbReference type="EMBL" id="MTV31255.1"/>
    </source>
</evidence>
<dbReference type="EMBL" id="WNKS01000006">
    <property type="protein sequence ID" value="MTV31255.1"/>
    <property type="molecule type" value="Genomic_DNA"/>
</dbReference>
<feature type="region of interest" description="Disordered" evidence="1">
    <location>
        <begin position="1"/>
        <end position="30"/>
    </location>
</feature>
<proteinExistence type="predicted"/>
<accession>A0A6N8DNW2</accession>
<organism evidence="2 3">
    <name type="scientific">Rhodoblastus acidophilus</name>
    <name type="common">Rhodopseudomonas acidophila</name>
    <dbReference type="NCBI Taxonomy" id="1074"/>
    <lineage>
        <taxon>Bacteria</taxon>
        <taxon>Pseudomonadati</taxon>
        <taxon>Pseudomonadota</taxon>
        <taxon>Alphaproteobacteria</taxon>
        <taxon>Hyphomicrobiales</taxon>
        <taxon>Rhodoblastaceae</taxon>
        <taxon>Rhodoblastus</taxon>
    </lineage>
</organism>
<dbReference type="OrthoDB" id="7220105at2"/>
<dbReference type="Pfam" id="PF05045">
    <property type="entry name" value="RgpF"/>
    <property type="match status" value="1"/>
</dbReference>
<sequence>MTGWRSRSKRRSARSSGSRAMTSAKSTASTTRRLFIRRSAARVEFSLNAPGHRRFRLEAMGDAIHARSIMSLRVAYKIPFLARALRQRDKARRTVEILTRKNVELALRLQLAEALARDEACALPDDQAPALTRWRDIREPVWTSNRRVCVYVCFVRHDRVAPHAAHAMAALRQDGFYVICLAVRNDVDAPMIDPGPEVADALCARANAGWDFGAWAAMFRRYPQVWDASGLLLMNDSVIGPLRAMDDIWHGIARSPASVFGLVESLDVQRHMQSFWMFYKAEALRNATLRAFWRTVRNLADKDDVIAAYEVNTIQLCEIAGLAHEAVFPFEADDRRPANPSFWGWRRLAARGYPFIKTRLLTETPDDIDLSDWVAVLRAAGLDGERARTLLAASHSPKETACGRARW</sequence>
<name>A0A6N8DNW2_RHOAC</name>
<comment type="caution">
    <text evidence="2">The sequence shown here is derived from an EMBL/GenBank/DDBJ whole genome shotgun (WGS) entry which is preliminary data.</text>
</comment>
<feature type="compositionally biased region" description="Low complexity" evidence="1">
    <location>
        <begin position="14"/>
        <end position="30"/>
    </location>
</feature>
<gene>
    <name evidence="2" type="ORF">GJ654_09630</name>
</gene>
<dbReference type="AlphaFoldDB" id="A0A6N8DNW2"/>